<evidence type="ECO:0000313" key="2">
    <source>
        <dbReference type="EMBL" id="MET3633616.1"/>
    </source>
</evidence>
<protein>
    <submittedName>
        <fullName evidence="2">Drug/metabolite transporter (DMT)-like permease</fullName>
    </submittedName>
</protein>
<sequence>MIERSFRNTRFVGIILIVIGLLLIGLDWYAGEPISLFSILYILTGVLELANQKVTKLLIQKRAVVKPFLIILLVLPISLLILSKLGWLSLPHWVRVEEVPLVYLYLLLFINKIDKSSRDSRKTHQD</sequence>
<keyword evidence="1" id="KW-0812">Transmembrane</keyword>
<keyword evidence="3" id="KW-1185">Reference proteome</keyword>
<dbReference type="Proteomes" id="UP001549037">
    <property type="component" value="Unassembled WGS sequence"/>
</dbReference>
<gene>
    <name evidence="2" type="ORF">ABID28_000249</name>
</gene>
<feature type="transmembrane region" description="Helical" evidence="1">
    <location>
        <begin position="63"/>
        <end position="87"/>
    </location>
</feature>
<dbReference type="RefSeq" id="WP_354367329.1">
    <property type="nucleotide sequence ID" value="NZ_JBEPLN010000003.1"/>
</dbReference>
<dbReference type="EMBL" id="JBEPLN010000003">
    <property type="protein sequence ID" value="MET3633616.1"/>
    <property type="molecule type" value="Genomic_DNA"/>
</dbReference>
<comment type="caution">
    <text evidence="2">The sequence shown here is derived from an EMBL/GenBank/DDBJ whole genome shotgun (WGS) entry which is preliminary data.</text>
</comment>
<reference evidence="2 3" key="1">
    <citation type="submission" date="2024-06" db="EMBL/GenBank/DDBJ databases">
        <title>Genomic Encyclopedia of Type Strains, Phase IV (KMG-IV): sequencing the most valuable type-strain genomes for metagenomic binning, comparative biology and taxonomic classification.</title>
        <authorList>
            <person name="Goeker M."/>
        </authorList>
    </citation>
    <scope>NUCLEOTIDE SEQUENCE [LARGE SCALE GENOMIC DNA]</scope>
    <source>
        <strain evidence="2 3">DSM 28302</strain>
    </source>
</reference>
<keyword evidence="1" id="KW-0472">Membrane</keyword>
<evidence type="ECO:0000256" key="1">
    <source>
        <dbReference type="SAM" id="Phobius"/>
    </source>
</evidence>
<feature type="transmembrane region" description="Helical" evidence="1">
    <location>
        <begin position="93"/>
        <end position="111"/>
    </location>
</feature>
<keyword evidence="1" id="KW-1133">Transmembrane helix</keyword>
<evidence type="ECO:0000313" key="3">
    <source>
        <dbReference type="Proteomes" id="UP001549037"/>
    </source>
</evidence>
<accession>A0ABV2JFV9</accession>
<feature type="transmembrane region" description="Helical" evidence="1">
    <location>
        <begin position="34"/>
        <end position="51"/>
    </location>
</feature>
<organism evidence="2 3">
    <name type="scientific">Streptococcus porcorum</name>
    <dbReference type="NCBI Taxonomy" id="701526"/>
    <lineage>
        <taxon>Bacteria</taxon>
        <taxon>Bacillati</taxon>
        <taxon>Bacillota</taxon>
        <taxon>Bacilli</taxon>
        <taxon>Lactobacillales</taxon>
        <taxon>Streptococcaceae</taxon>
        <taxon>Streptococcus</taxon>
    </lineage>
</organism>
<proteinExistence type="predicted"/>
<feature type="transmembrane region" description="Helical" evidence="1">
    <location>
        <begin position="12"/>
        <end position="28"/>
    </location>
</feature>
<name>A0ABV2JFV9_9STRE</name>